<evidence type="ECO:0000313" key="3">
    <source>
        <dbReference type="Proteomes" id="UP000649739"/>
    </source>
</evidence>
<dbReference type="EMBL" id="BMQB01000001">
    <property type="protein sequence ID" value="GGJ81611.1"/>
    <property type="molecule type" value="Genomic_DNA"/>
</dbReference>
<name>A0A8J3B3X4_9ACTN</name>
<keyword evidence="3" id="KW-1185">Reference proteome</keyword>
<reference evidence="2" key="1">
    <citation type="journal article" date="2014" name="Int. J. Syst. Evol. Microbiol.">
        <title>Complete genome sequence of Corynebacterium casei LMG S-19264T (=DSM 44701T), isolated from a smear-ripened cheese.</title>
        <authorList>
            <consortium name="US DOE Joint Genome Institute (JGI-PGF)"/>
            <person name="Walter F."/>
            <person name="Albersmeier A."/>
            <person name="Kalinowski J."/>
            <person name="Ruckert C."/>
        </authorList>
    </citation>
    <scope>NUCLEOTIDE SEQUENCE</scope>
    <source>
        <strain evidence="2">JCM 3090</strain>
    </source>
</reference>
<sequence length="209" mass="22323">MIKKTCALGVLLILTLGAVTACGLFGKQDRTEPDDALDNSGGYGFKISKDAGFTFTNGLTVLKVRKGPLTIKKVEPVIVGSTLRMLGVKVRHIPPEAQGAVFQTNPGWPSVRRKDETPRGAWQTLADPGAFQVPAPDPAKTDSSSPVVQVLVGYEITGNGRGVMRGMHVTFSYEGDTRRVFVGSYLAVCSPSTVKCQQEDQDGPVAETN</sequence>
<dbReference type="PROSITE" id="PS51257">
    <property type="entry name" value="PROKAR_LIPOPROTEIN"/>
    <property type="match status" value="1"/>
</dbReference>
<organism evidence="2 3">
    <name type="scientific">Pilimelia anulata</name>
    <dbReference type="NCBI Taxonomy" id="53371"/>
    <lineage>
        <taxon>Bacteria</taxon>
        <taxon>Bacillati</taxon>
        <taxon>Actinomycetota</taxon>
        <taxon>Actinomycetes</taxon>
        <taxon>Micromonosporales</taxon>
        <taxon>Micromonosporaceae</taxon>
        <taxon>Pilimelia</taxon>
    </lineage>
</organism>
<proteinExistence type="predicted"/>
<dbReference type="AlphaFoldDB" id="A0A8J3B3X4"/>
<comment type="caution">
    <text evidence="2">The sequence shown here is derived from an EMBL/GenBank/DDBJ whole genome shotgun (WGS) entry which is preliminary data.</text>
</comment>
<reference evidence="2" key="2">
    <citation type="submission" date="2020-09" db="EMBL/GenBank/DDBJ databases">
        <authorList>
            <person name="Sun Q."/>
            <person name="Ohkuma M."/>
        </authorList>
    </citation>
    <scope>NUCLEOTIDE SEQUENCE</scope>
    <source>
        <strain evidence="2">JCM 3090</strain>
    </source>
</reference>
<feature type="chain" id="PRO_5039409265" description="Lipoprotein" evidence="1">
    <location>
        <begin position="22"/>
        <end position="209"/>
    </location>
</feature>
<evidence type="ECO:0000256" key="1">
    <source>
        <dbReference type="SAM" id="SignalP"/>
    </source>
</evidence>
<evidence type="ECO:0000313" key="2">
    <source>
        <dbReference type="EMBL" id="GGJ81611.1"/>
    </source>
</evidence>
<dbReference type="RefSeq" id="WP_189168701.1">
    <property type="nucleotide sequence ID" value="NZ_BMQB01000001.1"/>
</dbReference>
<gene>
    <name evidence="2" type="ORF">GCM10010123_09250</name>
</gene>
<keyword evidence="1" id="KW-0732">Signal</keyword>
<feature type="signal peptide" evidence="1">
    <location>
        <begin position="1"/>
        <end position="21"/>
    </location>
</feature>
<accession>A0A8J3B3X4</accession>
<protein>
    <recommendedName>
        <fullName evidence="4">Lipoprotein</fullName>
    </recommendedName>
</protein>
<evidence type="ECO:0008006" key="4">
    <source>
        <dbReference type="Google" id="ProtNLM"/>
    </source>
</evidence>
<dbReference type="Proteomes" id="UP000649739">
    <property type="component" value="Unassembled WGS sequence"/>
</dbReference>